<gene>
    <name evidence="9" type="ORF">EWH08_02700</name>
</gene>
<dbReference type="Proteomes" id="UP000292734">
    <property type="component" value="Unassembled WGS sequence"/>
</dbReference>
<dbReference type="InterPro" id="IPR020846">
    <property type="entry name" value="MFS_dom"/>
</dbReference>
<feature type="transmembrane region" description="Helical" evidence="7">
    <location>
        <begin position="352"/>
        <end position="377"/>
    </location>
</feature>
<dbReference type="EMBL" id="SEOM01000001">
    <property type="protein sequence ID" value="RYM04500.1"/>
    <property type="molecule type" value="Genomic_DNA"/>
</dbReference>
<feature type="transmembrane region" description="Helical" evidence="7">
    <location>
        <begin position="292"/>
        <end position="314"/>
    </location>
</feature>
<feature type="transmembrane region" description="Helical" evidence="7">
    <location>
        <begin position="389"/>
        <end position="409"/>
    </location>
</feature>
<dbReference type="PROSITE" id="PS50850">
    <property type="entry name" value="MFS"/>
    <property type="match status" value="1"/>
</dbReference>
<dbReference type="Pfam" id="PF07690">
    <property type="entry name" value="MFS_1"/>
    <property type="match status" value="1"/>
</dbReference>
<dbReference type="PANTHER" id="PTHR23505:SF79">
    <property type="entry name" value="PROTEIN SPINSTER"/>
    <property type="match status" value="1"/>
</dbReference>
<feature type="transmembrane region" description="Helical" evidence="7">
    <location>
        <begin position="200"/>
        <end position="222"/>
    </location>
</feature>
<evidence type="ECO:0000256" key="6">
    <source>
        <dbReference type="SAM" id="MobiDB-lite"/>
    </source>
</evidence>
<evidence type="ECO:0000313" key="10">
    <source>
        <dbReference type="Proteomes" id="UP000292734"/>
    </source>
</evidence>
<keyword evidence="4 7" id="KW-1133">Transmembrane helix</keyword>
<evidence type="ECO:0000256" key="3">
    <source>
        <dbReference type="ARBA" id="ARBA00022692"/>
    </source>
</evidence>
<proteinExistence type="predicted"/>
<feature type="transmembrane region" description="Helical" evidence="7">
    <location>
        <begin position="421"/>
        <end position="441"/>
    </location>
</feature>
<evidence type="ECO:0000256" key="4">
    <source>
        <dbReference type="ARBA" id="ARBA00022989"/>
    </source>
</evidence>
<reference evidence="9 10" key="1">
    <citation type="submission" date="2019-02" db="EMBL/GenBank/DDBJ databases">
        <authorList>
            <person name="Feng G."/>
        </authorList>
    </citation>
    <scope>NUCLEOTIDE SEQUENCE [LARGE SCALE GENOMIC DNA]</scope>
    <source>
        <strain evidence="9 10">DSM 26779</strain>
    </source>
</reference>
<feature type="transmembrane region" description="Helical" evidence="7">
    <location>
        <begin position="139"/>
        <end position="160"/>
    </location>
</feature>
<evidence type="ECO:0000256" key="2">
    <source>
        <dbReference type="ARBA" id="ARBA00022448"/>
    </source>
</evidence>
<dbReference type="InterPro" id="IPR044770">
    <property type="entry name" value="MFS_spinster-like"/>
</dbReference>
<dbReference type="Gene3D" id="1.20.1250.20">
    <property type="entry name" value="MFS general substrate transporter like domains"/>
    <property type="match status" value="1"/>
</dbReference>
<feature type="transmembrane region" description="Helical" evidence="7">
    <location>
        <begin position="326"/>
        <end position="346"/>
    </location>
</feature>
<protein>
    <submittedName>
        <fullName evidence="9">MFS transporter</fullName>
    </submittedName>
</protein>
<accession>A0A4Q4JFB9</accession>
<dbReference type="InterPro" id="IPR036259">
    <property type="entry name" value="MFS_trans_sf"/>
</dbReference>
<evidence type="ECO:0000313" key="9">
    <source>
        <dbReference type="EMBL" id="RYM04500.1"/>
    </source>
</evidence>
<dbReference type="GO" id="GO:0016020">
    <property type="term" value="C:membrane"/>
    <property type="evidence" value="ECO:0007669"/>
    <property type="project" value="UniProtKB-SubCell"/>
</dbReference>
<dbReference type="AlphaFoldDB" id="A0A4Q4JFB9"/>
<feature type="transmembrane region" description="Helical" evidence="7">
    <location>
        <begin position="255"/>
        <end position="280"/>
    </location>
</feature>
<organism evidence="9 10">
    <name type="scientific">Sphingobium indicum</name>
    <dbReference type="NCBI Taxonomy" id="332055"/>
    <lineage>
        <taxon>Bacteria</taxon>
        <taxon>Pseudomonadati</taxon>
        <taxon>Pseudomonadota</taxon>
        <taxon>Alphaproteobacteria</taxon>
        <taxon>Sphingomonadales</taxon>
        <taxon>Sphingomonadaceae</taxon>
        <taxon>Sphingobium</taxon>
    </lineage>
</organism>
<feature type="region of interest" description="Disordered" evidence="6">
    <location>
        <begin position="1"/>
        <end position="22"/>
    </location>
</feature>
<dbReference type="PANTHER" id="PTHR23505">
    <property type="entry name" value="SPINSTER"/>
    <property type="match status" value="1"/>
</dbReference>
<feature type="transmembrane region" description="Helical" evidence="7">
    <location>
        <begin position="112"/>
        <end position="133"/>
    </location>
</feature>
<keyword evidence="2" id="KW-0813">Transport</keyword>
<keyword evidence="3 7" id="KW-0812">Transmembrane</keyword>
<feature type="transmembrane region" description="Helical" evidence="7">
    <location>
        <begin position="46"/>
        <end position="67"/>
    </location>
</feature>
<evidence type="ECO:0000259" key="8">
    <source>
        <dbReference type="PROSITE" id="PS50850"/>
    </source>
</evidence>
<evidence type="ECO:0000256" key="1">
    <source>
        <dbReference type="ARBA" id="ARBA00004141"/>
    </source>
</evidence>
<dbReference type="InterPro" id="IPR011701">
    <property type="entry name" value="MFS"/>
</dbReference>
<evidence type="ECO:0000256" key="5">
    <source>
        <dbReference type="ARBA" id="ARBA00023136"/>
    </source>
</evidence>
<dbReference type="CDD" id="cd17328">
    <property type="entry name" value="MFS_spinster_like"/>
    <property type="match status" value="1"/>
</dbReference>
<comment type="caution">
    <text evidence="9">The sequence shown here is derived from an EMBL/GenBank/DDBJ whole genome shotgun (WGS) entry which is preliminary data.</text>
</comment>
<feature type="domain" description="Major facilitator superfamily (MFS) profile" evidence="8">
    <location>
        <begin position="45"/>
        <end position="445"/>
    </location>
</feature>
<name>A0A4Q4JFB9_9SPHN</name>
<evidence type="ECO:0000256" key="7">
    <source>
        <dbReference type="SAM" id="Phobius"/>
    </source>
</evidence>
<sequence length="454" mass="48818">MGAAGAIPPPHPRPWRRERKVDETNQVATAAAAAEVRNRSGARTMLWILLLVYIFNFLDRQIVNILAEPIARDLSLSDTQIGLMTGLAFALFYTVLGIPIARFADRPTTNRVGLISISLATWAGMTVLCGMAHNFIQLLLARIGVGIGEAGCTPAAHSLISSTVEPSKRSSAIAFYGLGIPIGTLFGLAIGGFANDLWGWRFAFMLVGAPGILMAMALPFLIRDERRRPAAAPPAPGADLTVVGALREVFGTRTFLHLAIGASFTAFLTYGKNVWALILFQRSHGLSVGETGLLLGIAIGAAGIVGTWLGGYMADRFGRVDKRHMLTTPVIGMALGAPILFLGYWIDEWHIALVLIFIPTVFNASYYGPTFACLHGLVRPEARAMASAILLFMQNLVGLGLGPLLFGILSEMLKPAVGTESVRYVLYGAAWLGLIPAFFLWRASLRLNSELKSG</sequence>
<feature type="transmembrane region" description="Helical" evidence="7">
    <location>
        <begin position="79"/>
        <end position="100"/>
    </location>
</feature>
<keyword evidence="5 7" id="KW-0472">Membrane</keyword>
<dbReference type="SUPFAM" id="SSF103473">
    <property type="entry name" value="MFS general substrate transporter"/>
    <property type="match status" value="1"/>
</dbReference>
<dbReference type="GO" id="GO:0022857">
    <property type="term" value="F:transmembrane transporter activity"/>
    <property type="evidence" value="ECO:0007669"/>
    <property type="project" value="InterPro"/>
</dbReference>
<feature type="transmembrane region" description="Helical" evidence="7">
    <location>
        <begin position="172"/>
        <end position="194"/>
    </location>
</feature>
<comment type="subcellular location">
    <subcellularLocation>
        <location evidence="1">Membrane</location>
        <topology evidence="1">Multi-pass membrane protein</topology>
    </subcellularLocation>
</comment>